<sequence>MLISSSATIAASSIIEPGVIIGPRVVIGPFCFISAGVQIGEGTHISSHVVINGNTKIGTDNQIGMGSSIGEISQDLKYAGEPTGLEIGNGNRIGRHVTLHRGTVQGGGMTRIGHLNVFEGGVHVGHDCQIGNATFIGEHSALAGHVSLGSDARIDALSAVHQFCIIGTGVHLLANTCVVQDVPPFVIAGGNRAVPKGINEQATEFCRAGKAQQNVIRYLYDLLYHQPESVERVKGEIEQLSAEYPLLCHFNAFFLDSARGIIR</sequence>
<reference evidence="8" key="1">
    <citation type="submission" date="2011-01" db="EMBL/GenBank/DDBJ databases">
        <title>Complete sequence of chromosome of Rahnella sp. Y9602.</title>
        <authorList>
            <consortium name="US DOE Joint Genome Institute"/>
            <person name="Lucas S."/>
            <person name="Copeland A."/>
            <person name="Lapidus A."/>
            <person name="Cheng J.-F."/>
            <person name="Goodwin L."/>
            <person name="Pitluck S."/>
            <person name="Lu M."/>
            <person name="Detter J.C."/>
            <person name="Han C."/>
            <person name="Tapia R."/>
            <person name="Land M."/>
            <person name="Hauser L."/>
            <person name="Kyrpides N."/>
            <person name="Ivanova N."/>
            <person name="Ovchinnikova G."/>
            <person name="Pagani I."/>
            <person name="Sobecky P.A."/>
            <person name="Martinez R.J."/>
            <person name="Woyke T."/>
        </authorList>
    </citation>
    <scope>NUCLEOTIDE SEQUENCE [LARGE SCALE GENOMIC DNA]</scope>
    <source>
        <strain evidence="8">Y9602</strain>
    </source>
</reference>
<dbReference type="SUPFAM" id="SSF51161">
    <property type="entry name" value="Trimeric LpxA-like enzymes"/>
    <property type="match status" value="1"/>
</dbReference>
<evidence type="ECO:0000313" key="8">
    <source>
        <dbReference type="Proteomes" id="UP000007257"/>
    </source>
</evidence>
<dbReference type="NCBIfam" id="TIGR01852">
    <property type="entry name" value="lipid_A_lpxA"/>
    <property type="match status" value="1"/>
</dbReference>
<evidence type="ECO:0000256" key="1">
    <source>
        <dbReference type="ARBA" id="ARBA00022516"/>
    </source>
</evidence>
<dbReference type="Gene3D" id="2.160.10.10">
    <property type="entry name" value="Hexapeptide repeat proteins"/>
    <property type="match status" value="1"/>
</dbReference>
<dbReference type="EC" id="2.3.1.129" evidence="7"/>
<dbReference type="PANTHER" id="PTHR43480">
    <property type="entry name" value="ACYL-[ACYL-CARRIER-PROTEIN]--UDP-N-ACETYLGLUCOSAMINE O-ACYLTRANSFERASE"/>
    <property type="match status" value="1"/>
</dbReference>
<dbReference type="InterPro" id="IPR037157">
    <property type="entry name" value="Acetyltransf_C_sf"/>
</dbReference>
<dbReference type="GO" id="GO:0009245">
    <property type="term" value="P:lipid A biosynthetic process"/>
    <property type="evidence" value="ECO:0007669"/>
    <property type="project" value="UniProtKB-KW"/>
</dbReference>
<dbReference type="GO" id="GO:0008780">
    <property type="term" value="F:acyl-[acyl-carrier-protein]-UDP-N-acetylglucosamine O-acyltransferase activity"/>
    <property type="evidence" value="ECO:0007669"/>
    <property type="project" value="UniProtKB-EC"/>
</dbReference>
<dbReference type="InterPro" id="IPR029098">
    <property type="entry name" value="Acetyltransf_C"/>
</dbReference>
<dbReference type="Gene3D" id="1.20.1180.10">
    <property type="entry name" value="Udp N-acetylglucosamine O-acyltransferase, C-terminal domain"/>
    <property type="match status" value="1"/>
</dbReference>
<dbReference type="eggNOG" id="COG1043">
    <property type="taxonomic scope" value="Bacteria"/>
</dbReference>
<reference evidence="7 8" key="2">
    <citation type="journal article" date="2012" name="J. Bacteriol.">
        <title>Complete Genome Sequence of Rahnella sp. Strain Y9602, a Gammaproteobacterium Isolate from Metal- and Radionuclide-Contaminated Soil.</title>
        <authorList>
            <person name="Martinez R.J."/>
            <person name="Bruce D."/>
            <person name="Detter C."/>
            <person name="Goodwin L.A."/>
            <person name="Han J."/>
            <person name="Han C.S."/>
            <person name="Held B."/>
            <person name="Land M.L."/>
            <person name="Mikhailova N."/>
            <person name="Nolan M."/>
            <person name="Pennacchio L."/>
            <person name="Pitluck S."/>
            <person name="Tapia R."/>
            <person name="Woyke T."/>
            <person name="Sobecky P.A."/>
        </authorList>
    </citation>
    <scope>NUCLEOTIDE SEQUENCE [LARGE SCALE GENOMIC DNA]</scope>
    <source>
        <strain evidence="7 8">Y9602</strain>
    </source>
</reference>
<evidence type="ECO:0000313" key="7">
    <source>
        <dbReference type="EMBL" id="ADW73535.1"/>
    </source>
</evidence>
<keyword evidence="2" id="KW-0441">Lipid A biosynthesis</keyword>
<dbReference type="KEGG" id="rah:Rahaq_1918"/>
<dbReference type="PIRSF" id="PIRSF000456">
    <property type="entry name" value="UDP-GlcNAc_acltr"/>
    <property type="match status" value="1"/>
</dbReference>
<evidence type="ECO:0000256" key="4">
    <source>
        <dbReference type="ARBA" id="ARBA00023098"/>
    </source>
</evidence>
<dbReference type="AlphaFoldDB" id="A0A0H3FBN3"/>
<gene>
    <name evidence="7" type="ordered locus">Rahaq_1918</name>
</gene>
<evidence type="ECO:0000256" key="5">
    <source>
        <dbReference type="ARBA" id="ARBA00023315"/>
    </source>
</evidence>
<dbReference type="EMBL" id="CP002505">
    <property type="protein sequence ID" value="ADW73535.1"/>
    <property type="molecule type" value="Genomic_DNA"/>
</dbReference>
<protein>
    <submittedName>
        <fullName evidence="7">Acyl-(Acyl-carrier-protein)--UDP-N-acetylglucosamine O-acyltransferase</fullName>
        <ecNumber evidence="7">2.3.1.129</ecNumber>
    </submittedName>
</protein>
<dbReference type="HOGENOM" id="CLU_061249_0_1_6"/>
<feature type="domain" description="UDP N-acetylglucosamine O-acyltransferase C-terminal" evidence="6">
    <location>
        <begin position="181"/>
        <end position="262"/>
    </location>
</feature>
<dbReference type="InterPro" id="IPR010137">
    <property type="entry name" value="Lipid_A_LpxA"/>
</dbReference>
<name>A0A0H3FBN3_RAHSY</name>
<keyword evidence="4" id="KW-0443">Lipid metabolism</keyword>
<keyword evidence="3 7" id="KW-0808">Transferase</keyword>
<evidence type="ECO:0000256" key="3">
    <source>
        <dbReference type="ARBA" id="ARBA00022679"/>
    </source>
</evidence>
<dbReference type="Pfam" id="PF13720">
    <property type="entry name" value="Acetyltransf_11"/>
    <property type="match status" value="1"/>
</dbReference>
<evidence type="ECO:0000259" key="6">
    <source>
        <dbReference type="Pfam" id="PF13720"/>
    </source>
</evidence>
<dbReference type="GO" id="GO:0016020">
    <property type="term" value="C:membrane"/>
    <property type="evidence" value="ECO:0007669"/>
    <property type="project" value="GOC"/>
</dbReference>
<accession>A0A0H3FBN3</accession>
<proteinExistence type="predicted"/>
<dbReference type="InterPro" id="IPR011004">
    <property type="entry name" value="Trimer_LpxA-like_sf"/>
</dbReference>
<dbReference type="Proteomes" id="UP000007257">
    <property type="component" value="Chromosome"/>
</dbReference>
<evidence type="ECO:0000256" key="2">
    <source>
        <dbReference type="ARBA" id="ARBA00022556"/>
    </source>
</evidence>
<keyword evidence="5 7" id="KW-0012">Acyltransferase</keyword>
<keyword evidence="1" id="KW-0444">Lipid biosynthesis</keyword>
<dbReference type="OrthoDB" id="6493664at2"/>
<organism evidence="7 8">
    <name type="scientific">Rahnella sp. (strain Y9602)</name>
    <dbReference type="NCBI Taxonomy" id="2703885"/>
    <lineage>
        <taxon>Bacteria</taxon>
        <taxon>Pseudomonadati</taxon>
        <taxon>Pseudomonadota</taxon>
        <taxon>Gammaproteobacteria</taxon>
        <taxon>Enterobacterales</taxon>
        <taxon>Yersiniaceae</taxon>
        <taxon>Rahnella</taxon>
    </lineage>
</organism>
<dbReference type="PANTHER" id="PTHR43480:SF1">
    <property type="entry name" value="ACYL-[ACYL-CARRIER-PROTEIN]--UDP-N-ACETYLGLUCOSAMINE O-ACYLTRANSFERASE, MITOCHONDRIAL-RELATED"/>
    <property type="match status" value="1"/>
</dbReference>
<dbReference type="NCBIfam" id="NF003657">
    <property type="entry name" value="PRK05289.1"/>
    <property type="match status" value="1"/>
</dbReference>